<comment type="caution">
    <text evidence="2">The sequence shown here is derived from an EMBL/GenBank/DDBJ whole genome shotgun (WGS) entry which is preliminary data.</text>
</comment>
<evidence type="ECO:0000313" key="2">
    <source>
        <dbReference type="EMBL" id="GAG50260.1"/>
    </source>
</evidence>
<feature type="non-terminal residue" evidence="2">
    <location>
        <position position="88"/>
    </location>
</feature>
<gene>
    <name evidence="2" type="ORF">S01H1_85431</name>
</gene>
<dbReference type="InterPro" id="IPR003959">
    <property type="entry name" value="ATPase_AAA_core"/>
</dbReference>
<dbReference type="AlphaFoldDB" id="X0Y3F7"/>
<reference evidence="2" key="1">
    <citation type="journal article" date="2014" name="Front. Microbiol.">
        <title>High frequency of phylogenetically diverse reductive dehalogenase-homologous genes in deep subseafloor sedimentary metagenomes.</title>
        <authorList>
            <person name="Kawai M."/>
            <person name="Futagami T."/>
            <person name="Toyoda A."/>
            <person name="Takaki Y."/>
            <person name="Nishi S."/>
            <person name="Hori S."/>
            <person name="Arai W."/>
            <person name="Tsubouchi T."/>
            <person name="Morono Y."/>
            <person name="Uchiyama I."/>
            <person name="Ito T."/>
            <person name="Fujiyama A."/>
            <person name="Inagaki F."/>
            <person name="Takami H."/>
        </authorList>
    </citation>
    <scope>NUCLEOTIDE SEQUENCE</scope>
    <source>
        <strain evidence="2">Expedition CK06-06</strain>
    </source>
</reference>
<dbReference type="Pfam" id="PF13304">
    <property type="entry name" value="AAA_21"/>
    <property type="match status" value="1"/>
</dbReference>
<proteinExistence type="predicted"/>
<organism evidence="2">
    <name type="scientific">marine sediment metagenome</name>
    <dbReference type="NCBI Taxonomy" id="412755"/>
    <lineage>
        <taxon>unclassified sequences</taxon>
        <taxon>metagenomes</taxon>
        <taxon>ecological metagenomes</taxon>
    </lineage>
</organism>
<dbReference type="Gene3D" id="3.40.50.300">
    <property type="entry name" value="P-loop containing nucleotide triphosphate hydrolases"/>
    <property type="match status" value="1"/>
</dbReference>
<dbReference type="GO" id="GO:0005524">
    <property type="term" value="F:ATP binding"/>
    <property type="evidence" value="ECO:0007669"/>
    <property type="project" value="InterPro"/>
</dbReference>
<protein>
    <recommendedName>
        <fullName evidence="1">ATPase AAA-type core domain-containing protein</fullName>
    </recommendedName>
</protein>
<feature type="domain" description="ATPase AAA-type core" evidence="1">
    <location>
        <begin position="18"/>
        <end position="86"/>
    </location>
</feature>
<dbReference type="EMBL" id="BARS01058675">
    <property type="protein sequence ID" value="GAG50260.1"/>
    <property type="molecule type" value="Genomic_DNA"/>
</dbReference>
<evidence type="ECO:0000259" key="1">
    <source>
        <dbReference type="Pfam" id="PF13304"/>
    </source>
</evidence>
<sequence length="88" mass="9489">GIGAATEGMVRKVVLTDSRGVEFPGVSLSDGTVKALALLVGIFAQRSSTAIIEEPENFLHPWACQTMVELLRDRFKDAVCILTSHSET</sequence>
<name>X0Y3F7_9ZZZZ</name>
<feature type="non-terminal residue" evidence="2">
    <location>
        <position position="1"/>
    </location>
</feature>
<dbReference type="GO" id="GO:0016887">
    <property type="term" value="F:ATP hydrolysis activity"/>
    <property type="evidence" value="ECO:0007669"/>
    <property type="project" value="InterPro"/>
</dbReference>
<dbReference type="InterPro" id="IPR027417">
    <property type="entry name" value="P-loop_NTPase"/>
</dbReference>
<dbReference type="SUPFAM" id="SSF52540">
    <property type="entry name" value="P-loop containing nucleoside triphosphate hydrolases"/>
    <property type="match status" value="1"/>
</dbReference>
<accession>X0Y3F7</accession>